<comment type="caution">
    <text evidence="6">The sequence shown here is derived from an EMBL/GenBank/DDBJ whole genome shotgun (WGS) entry which is preliminary data.</text>
</comment>
<feature type="transmembrane region" description="Helical" evidence="4">
    <location>
        <begin position="175"/>
        <end position="194"/>
    </location>
</feature>
<organism evidence="6 7">
    <name type="scientific">Aliirhizobium smilacinae</name>
    <dbReference type="NCBI Taxonomy" id="1395944"/>
    <lineage>
        <taxon>Bacteria</taxon>
        <taxon>Pseudomonadati</taxon>
        <taxon>Pseudomonadota</taxon>
        <taxon>Alphaproteobacteria</taxon>
        <taxon>Hyphomicrobiales</taxon>
        <taxon>Rhizobiaceae</taxon>
        <taxon>Aliirhizobium</taxon>
    </lineage>
</organism>
<dbReference type="SUPFAM" id="SSF103473">
    <property type="entry name" value="MFS general substrate transporter"/>
    <property type="match status" value="1"/>
</dbReference>
<dbReference type="PROSITE" id="PS50850">
    <property type="entry name" value="MFS"/>
    <property type="match status" value="1"/>
</dbReference>
<dbReference type="Proteomes" id="UP000311605">
    <property type="component" value="Unassembled WGS sequence"/>
</dbReference>
<dbReference type="PANTHER" id="PTHR42910:SF1">
    <property type="entry name" value="MAJOR FACILITATOR SUPERFAMILY (MFS) PROFILE DOMAIN-CONTAINING PROTEIN"/>
    <property type="match status" value="1"/>
</dbReference>
<feature type="transmembrane region" description="Helical" evidence="4">
    <location>
        <begin position="21"/>
        <end position="40"/>
    </location>
</feature>
<feature type="transmembrane region" description="Helical" evidence="4">
    <location>
        <begin position="111"/>
        <end position="132"/>
    </location>
</feature>
<evidence type="ECO:0000256" key="3">
    <source>
        <dbReference type="ARBA" id="ARBA00023136"/>
    </source>
</evidence>
<evidence type="ECO:0000256" key="1">
    <source>
        <dbReference type="ARBA" id="ARBA00022692"/>
    </source>
</evidence>
<feature type="transmembrane region" description="Helical" evidence="4">
    <location>
        <begin position="87"/>
        <end position="105"/>
    </location>
</feature>
<dbReference type="CDD" id="cd17324">
    <property type="entry name" value="MFS_NepI_like"/>
    <property type="match status" value="1"/>
</dbReference>
<dbReference type="OrthoDB" id="9815356at2"/>
<dbReference type="InterPro" id="IPR020846">
    <property type="entry name" value="MFS_dom"/>
</dbReference>
<feature type="transmembrane region" description="Helical" evidence="4">
    <location>
        <begin position="52"/>
        <end position="75"/>
    </location>
</feature>
<name>A0A5C4X827_9HYPH</name>
<keyword evidence="1 4" id="KW-0812">Transmembrane</keyword>
<dbReference type="InterPro" id="IPR036259">
    <property type="entry name" value="MFS_trans_sf"/>
</dbReference>
<evidence type="ECO:0000256" key="4">
    <source>
        <dbReference type="SAM" id="Phobius"/>
    </source>
</evidence>
<dbReference type="GO" id="GO:0022857">
    <property type="term" value="F:transmembrane transporter activity"/>
    <property type="evidence" value="ECO:0007669"/>
    <property type="project" value="InterPro"/>
</dbReference>
<keyword evidence="7" id="KW-1185">Reference proteome</keyword>
<feature type="transmembrane region" description="Helical" evidence="4">
    <location>
        <begin position="144"/>
        <end position="163"/>
    </location>
</feature>
<feature type="transmembrane region" description="Helical" evidence="4">
    <location>
        <begin position="315"/>
        <end position="339"/>
    </location>
</feature>
<feature type="transmembrane region" description="Helical" evidence="4">
    <location>
        <begin position="288"/>
        <end position="309"/>
    </location>
</feature>
<protein>
    <submittedName>
        <fullName evidence="6">MFS transporter</fullName>
    </submittedName>
</protein>
<reference evidence="6 7" key="1">
    <citation type="submission" date="2019-06" db="EMBL/GenBank/DDBJ databases">
        <title>The draft genome of Rhizobium smilacinae PTYR-5.</title>
        <authorList>
            <person name="Liu L."/>
            <person name="Li L."/>
            <person name="Zhang X."/>
        </authorList>
    </citation>
    <scope>NUCLEOTIDE SEQUENCE [LARGE SCALE GENOMIC DNA]</scope>
    <source>
        <strain evidence="6 7">PTYR-5</strain>
    </source>
</reference>
<keyword evidence="3 4" id="KW-0472">Membrane</keyword>
<gene>
    <name evidence="6" type="ORF">FHP24_28455</name>
</gene>
<proteinExistence type="predicted"/>
<feature type="transmembrane region" description="Helical" evidence="4">
    <location>
        <begin position="351"/>
        <end position="373"/>
    </location>
</feature>
<dbReference type="RefSeq" id="WP_139679616.1">
    <property type="nucleotide sequence ID" value="NZ_VDMN01000016.1"/>
</dbReference>
<feature type="domain" description="Major facilitator superfamily (MFS) profile" evidence="5">
    <location>
        <begin position="21"/>
        <end position="404"/>
    </location>
</feature>
<dbReference type="PANTHER" id="PTHR42910">
    <property type="entry name" value="TRANSPORTER SCO4007-RELATED"/>
    <property type="match status" value="1"/>
</dbReference>
<dbReference type="Gene3D" id="1.20.1250.20">
    <property type="entry name" value="MFS general substrate transporter like domains"/>
    <property type="match status" value="1"/>
</dbReference>
<feature type="transmembrane region" description="Helical" evidence="4">
    <location>
        <begin position="223"/>
        <end position="248"/>
    </location>
</feature>
<evidence type="ECO:0000313" key="7">
    <source>
        <dbReference type="Proteomes" id="UP000311605"/>
    </source>
</evidence>
<keyword evidence="2 4" id="KW-1133">Transmembrane helix</keyword>
<dbReference type="Pfam" id="PF07690">
    <property type="entry name" value="MFS_1"/>
    <property type="match status" value="1"/>
</dbReference>
<dbReference type="AlphaFoldDB" id="A0A5C4X827"/>
<evidence type="ECO:0000259" key="5">
    <source>
        <dbReference type="PROSITE" id="PS50850"/>
    </source>
</evidence>
<feature type="transmembrane region" description="Helical" evidence="4">
    <location>
        <begin position="254"/>
        <end position="276"/>
    </location>
</feature>
<dbReference type="InterPro" id="IPR011701">
    <property type="entry name" value="MFS"/>
</dbReference>
<feature type="transmembrane region" description="Helical" evidence="4">
    <location>
        <begin position="379"/>
        <end position="400"/>
    </location>
</feature>
<dbReference type="EMBL" id="VDMN01000016">
    <property type="protein sequence ID" value="TNM59427.1"/>
    <property type="molecule type" value="Genomic_DNA"/>
</dbReference>
<evidence type="ECO:0000313" key="6">
    <source>
        <dbReference type="EMBL" id="TNM59427.1"/>
    </source>
</evidence>
<evidence type="ECO:0000256" key="2">
    <source>
        <dbReference type="ARBA" id="ARBA00022989"/>
    </source>
</evidence>
<sequence length="414" mass="43361">MDKRTINTGQEEQRHGLSGRKTLIVAAAAGLSVANIYYAQPLLDLMAHDLGIPSASIGIIVTLTQIGYGMGLIFIVPIGDLIDRRKLIIVLGLLSSIALTVVATAEGKMLLLAGMCVVGLLAVIVQVLVAHAAALATPNQRGRVVGLVTSGVVTGILSARIVAGAISDLGGWRTVYLASALMMVVVVAVLVSILPRQTLQRERETYAHALLTVPSMFLRQPTLLLRGALALLIFASFSTLWTVLVFPLSAPPFFYSHTLIGLFGLVGLAGAFGATGAGRLADAGFSQWTTGICLTLLLASWGAIALLPFSIATLLIGVFLLDLAVQAVHVTNISVVVAVHPQKSGRLIGGYMVFYSLGSAIGAITATAIYVHFGWLGVSVLGAAFSGTALALWIVTFIAAGANRRTRTVECPWN</sequence>
<accession>A0A5C4X827</accession>